<feature type="compositionally biased region" description="Basic and acidic residues" evidence="1">
    <location>
        <begin position="512"/>
        <end position="533"/>
    </location>
</feature>
<reference evidence="3 4" key="1">
    <citation type="submission" date="2020-08" db="EMBL/GenBank/DDBJ databases">
        <title>A Genomic Blueprint of the Chicken Gut Microbiome.</title>
        <authorList>
            <person name="Gilroy R."/>
            <person name="Ravi A."/>
            <person name="Getino M."/>
            <person name="Pursley I."/>
            <person name="Horton D.L."/>
            <person name="Alikhan N.-F."/>
            <person name="Baker D."/>
            <person name="Gharbi K."/>
            <person name="Hall N."/>
            <person name="Watson M."/>
            <person name="Adriaenssens E.M."/>
            <person name="Foster-Nyarko E."/>
            <person name="Jarju S."/>
            <person name="Secka A."/>
            <person name="Antonio M."/>
            <person name="Oren A."/>
            <person name="Chaudhuri R."/>
            <person name="La Ragione R.M."/>
            <person name="Hildebrand F."/>
            <person name="Pallen M.J."/>
        </authorList>
    </citation>
    <scope>NUCLEOTIDE SEQUENCE [LARGE SCALE GENOMIC DNA]</scope>
    <source>
        <strain evidence="3 4">Sa2BVA3</strain>
    </source>
</reference>
<evidence type="ECO:0000313" key="4">
    <source>
        <dbReference type="Proteomes" id="UP000647183"/>
    </source>
</evidence>
<proteinExistence type="predicted"/>
<evidence type="ECO:0000256" key="2">
    <source>
        <dbReference type="SAM" id="Phobius"/>
    </source>
</evidence>
<dbReference type="RefSeq" id="WP_191727906.1">
    <property type="nucleotide sequence ID" value="NZ_JACSQJ010000001.1"/>
</dbReference>
<organism evidence="3 4">
    <name type="scientific">Luteimonas colneyensis</name>
    <dbReference type="NCBI Taxonomy" id="2762230"/>
    <lineage>
        <taxon>Bacteria</taxon>
        <taxon>Pseudomonadati</taxon>
        <taxon>Pseudomonadota</taxon>
        <taxon>Gammaproteobacteria</taxon>
        <taxon>Lysobacterales</taxon>
        <taxon>Lysobacteraceae</taxon>
        <taxon>Luteimonas</taxon>
    </lineage>
</organism>
<feature type="region of interest" description="Disordered" evidence="1">
    <location>
        <begin position="477"/>
        <end position="563"/>
    </location>
</feature>
<evidence type="ECO:0000313" key="3">
    <source>
        <dbReference type="EMBL" id="MBD7986640.1"/>
    </source>
</evidence>
<feature type="transmembrane region" description="Helical" evidence="2">
    <location>
        <begin position="45"/>
        <end position="66"/>
    </location>
</feature>
<keyword evidence="2" id="KW-0472">Membrane</keyword>
<protein>
    <recommendedName>
        <fullName evidence="5">DUF4175 domain-containing protein</fullName>
    </recommendedName>
</protein>
<dbReference type="EMBL" id="JACSQJ010000001">
    <property type="protein sequence ID" value="MBD7986640.1"/>
    <property type="molecule type" value="Genomic_DNA"/>
</dbReference>
<evidence type="ECO:0008006" key="5">
    <source>
        <dbReference type="Google" id="ProtNLM"/>
    </source>
</evidence>
<keyword evidence="2" id="KW-0812">Transmembrane</keyword>
<keyword evidence="4" id="KW-1185">Reference proteome</keyword>
<dbReference type="Proteomes" id="UP000647183">
    <property type="component" value="Unassembled WGS sequence"/>
</dbReference>
<comment type="caution">
    <text evidence="3">The sequence shown here is derived from an EMBL/GenBank/DDBJ whole genome shotgun (WGS) entry which is preliminary data.</text>
</comment>
<gene>
    <name evidence="3" type="ORF">H9645_01185</name>
</gene>
<keyword evidence="2" id="KW-1133">Transmembrane helix</keyword>
<feature type="transmembrane region" description="Helical" evidence="2">
    <location>
        <begin position="21"/>
        <end position="39"/>
    </location>
</feature>
<name>A0ABR8UFN8_9GAMM</name>
<evidence type="ECO:0000256" key="1">
    <source>
        <dbReference type="SAM" id="MobiDB-lite"/>
    </source>
</evidence>
<sequence>MSTNAFDRLLTAARHRLSGITLAYALPWAAAASVLAWRLGGEHPAPTAGVALAALLVAIAIAWRLPRRLDRAWLQRRLDAGHPRLEDSSALLAADPAGLPPLARLQRERIEQRLPSPETAGIRTPWPLAGIAASTAAAAVVIAIAMPWAAVPPAASATGDSTSRAPGPASPGTLQLVERSLAISPPTYTGLPGRQSDDLDARVPEGATLAWTLRFAPVPDAVALEFVDGRRIPLERAGDLWRAETTAEQPGLYRIAASADVPREDDTLHRIDVIQDRPPSIRVSAPAQTLNLRTKGQPRWTLAFEAEDDHGLAAAAEMHLTMTEGSGENIGFRDEVRRITGRGDRRHKRFSQQLDLDALGLSEGDDLIVHFVVRDNRPGRAQSMRSASHILRWPPPEARADSGMDGVLQKVLPAYFASQRQIIIDAEALIAERPRLQEEAFAARSDTIAVDQRLLRLRYGQFLGEESEGAPTLASTDHVNAEDLPPPPILLPTNDAEDEAEAWREMVSAQRQDGRDGDGDGDGHRRDRDDGRPDTPQADGHGHDHASAGDAAPGEPGRTGFGEADNVLEEFGHVHDIPEAATLLAPKTRALLRRALGEMWQSELALRQARPRDALPPANRALALVKEIQQSDRIHLARTGSGLPPVDFSRRLSGEREGVASRRAPLPPADLEEDVPALLWHALGNASDEAAAIDLGALQAWLAANEGRSGDPLALMAAVDAVQREPACIACLDRLRALLWPLATPPPAAPRLRTQADATGRAYLDALGEEVGE</sequence>
<accession>A0ABR8UFN8</accession>
<feature type="transmembrane region" description="Helical" evidence="2">
    <location>
        <begin position="128"/>
        <end position="150"/>
    </location>
</feature>